<dbReference type="SUPFAM" id="SSF89447">
    <property type="entry name" value="AbrB/MazE/MraZ-like"/>
    <property type="match status" value="1"/>
</dbReference>
<reference evidence="1 2" key="1">
    <citation type="submission" date="2016-07" db="EMBL/GenBank/DDBJ databases">
        <title>Draft genome of Scalindua rubra, obtained from a brine-seawater interface in the Red Sea, sheds light on salt adaptation in anammox bacteria.</title>
        <authorList>
            <person name="Speth D.R."/>
            <person name="Lagkouvardos I."/>
            <person name="Wang Y."/>
            <person name="Qian P.-Y."/>
            <person name="Dutilh B.E."/>
            <person name="Jetten M.S."/>
        </authorList>
    </citation>
    <scope>NUCLEOTIDE SEQUENCE [LARGE SCALE GENOMIC DNA]</scope>
    <source>
        <strain evidence="1">BSI-1</strain>
    </source>
</reference>
<proteinExistence type="predicted"/>
<evidence type="ECO:0000313" key="1">
    <source>
        <dbReference type="EMBL" id="ODS34296.1"/>
    </source>
</evidence>
<dbReference type="EMBL" id="MAYW01000009">
    <property type="protein sequence ID" value="ODS34296.1"/>
    <property type="molecule type" value="Genomic_DNA"/>
</dbReference>
<dbReference type="InterPro" id="IPR037914">
    <property type="entry name" value="SpoVT-AbrB_sf"/>
</dbReference>
<dbReference type="Gene3D" id="2.10.260.10">
    <property type="match status" value="1"/>
</dbReference>
<protein>
    <submittedName>
        <fullName evidence="1">Uncharacterized protein</fullName>
    </submittedName>
</protein>
<name>A0A1E3XF74_9BACT</name>
<sequence>MLMRGFSKVDKEGRIPIPKNMSREVKLEPGQLVEIKVQGPLSKPFLIINSRKTAR</sequence>
<dbReference type="AlphaFoldDB" id="A0A1E3XF74"/>
<organism evidence="1 2">
    <name type="scientific">Candidatus Scalindua rubra</name>
    <dbReference type="NCBI Taxonomy" id="1872076"/>
    <lineage>
        <taxon>Bacteria</taxon>
        <taxon>Pseudomonadati</taxon>
        <taxon>Planctomycetota</taxon>
        <taxon>Candidatus Brocadiia</taxon>
        <taxon>Candidatus Brocadiales</taxon>
        <taxon>Candidatus Scalinduaceae</taxon>
        <taxon>Candidatus Scalindua</taxon>
    </lineage>
</organism>
<evidence type="ECO:0000313" key="2">
    <source>
        <dbReference type="Proteomes" id="UP000094056"/>
    </source>
</evidence>
<comment type="caution">
    <text evidence="1">The sequence shown here is derived from an EMBL/GenBank/DDBJ whole genome shotgun (WGS) entry which is preliminary data.</text>
</comment>
<gene>
    <name evidence="1" type="ORF">SCARUB_00555</name>
</gene>
<accession>A0A1E3XF74</accession>
<dbReference type="Proteomes" id="UP000094056">
    <property type="component" value="Unassembled WGS sequence"/>
</dbReference>